<accession>A0A3P7J7J3</accession>
<feature type="region of interest" description="Disordered" evidence="1">
    <location>
        <begin position="33"/>
        <end position="53"/>
    </location>
</feature>
<evidence type="ECO:0000256" key="1">
    <source>
        <dbReference type="SAM" id="MobiDB-lite"/>
    </source>
</evidence>
<organism evidence="2 3">
    <name type="scientific">Strongylus vulgaris</name>
    <name type="common">Blood worm</name>
    <dbReference type="NCBI Taxonomy" id="40348"/>
    <lineage>
        <taxon>Eukaryota</taxon>
        <taxon>Metazoa</taxon>
        <taxon>Ecdysozoa</taxon>
        <taxon>Nematoda</taxon>
        <taxon>Chromadorea</taxon>
        <taxon>Rhabditida</taxon>
        <taxon>Rhabditina</taxon>
        <taxon>Rhabditomorpha</taxon>
        <taxon>Strongyloidea</taxon>
        <taxon>Strongylidae</taxon>
        <taxon>Strongylus</taxon>
    </lineage>
</organism>
<dbReference type="Proteomes" id="UP000270094">
    <property type="component" value="Unassembled WGS sequence"/>
</dbReference>
<name>A0A3P7J7J3_STRVU</name>
<reference evidence="2 3" key="1">
    <citation type="submission" date="2018-11" db="EMBL/GenBank/DDBJ databases">
        <authorList>
            <consortium name="Pathogen Informatics"/>
        </authorList>
    </citation>
    <scope>NUCLEOTIDE SEQUENCE [LARGE SCALE GENOMIC DNA]</scope>
</reference>
<dbReference type="EMBL" id="UYYB01097220">
    <property type="protein sequence ID" value="VDM76553.1"/>
    <property type="molecule type" value="Genomic_DNA"/>
</dbReference>
<evidence type="ECO:0000313" key="2">
    <source>
        <dbReference type="EMBL" id="VDM76553.1"/>
    </source>
</evidence>
<protein>
    <submittedName>
        <fullName evidence="2">Uncharacterized protein</fullName>
    </submittedName>
</protein>
<keyword evidence="3" id="KW-1185">Reference proteome</keyword>
<sequence length="118" mass="13585">MAPSKGCENLAINQTLPEAVHMFETREIKKEQLLKNRSGSLQKRPRTGRHSPKLESIENMEPFQKEEEKALSAKHGAYMMNNYYDKGAMVPYGYNTYAGELIVHKTTVKVNIILFRLR</sequence>
<dbReference type="OrthoDB" id="5871543at2759"/>
<proteinExistence type="predicted"/>
<evidence type="ECO:0000313" key="3">
    <source>
        <dbReference type="Proteomes" id="UP000270094"/>
    </source>
</evidence>
<gene>
    <name evidence="2" type="ORF">SVUK_LOCUS11551</name>
</gene>
<dbReference type="AlphaFoldDB" id="A0A3P7J7J3"/>